<dbReference type="EMBL" id="CP093347">
    <property type="protein sequence ID" value="WOG99519.1"/>
    <property type="molecule type" value="Genomic_DNA"/>
</dbReference>
<feature type="region of interest" description="Disordered" evidence="1">
    <location>
        <begin position="98"/>
        <end position="125"/>
    </location>
</feature>
<feature type="domain" description="PB1-like" evidence="2">
    <location>
        <begin position="2"/>
        <end position="91"/>
    </location>
</feature>
<sequence>MDKTKLEYYHGGEFITREGIYYYAGGTIETIYDVDFKALTIESFRNFATQNLGYADGLKFYYKTHDKANNDRYKILWNDETNNELIEDALRVGYEGMYEDESNSGSDIEGDEEYNTKSDVLLSEGDDDDKLTKIRERKRMIKDGNGDEEERREGVSELESHDISLGETPTIMDLTDYEIERLQRQSQFEDNIELGFDKIGKSCEENDNANSDSFIIPSPVSTDFGENEEEVMKDAKKKKNKQAHYSEFNPDTTIELIDVEHDMLFASREQLKEAKLGTMV</sequence>
<organism evidence="3">
    <name type="scientific">Daucus carota subsp. sativus</name>
    <name type="common">Carrot</name>
    <dbReference type="NCBI Taxonomy" id="79200"/>
    <lineage>
        <taxon>Eukaryota</taxon>
        <taxon>Viridiplantae</taxon>
        <taxon>Streptophyta</taxon>
        <taxon>Embryophyta</taxon>
        <taxon>Tracheophyta</taxon>
        <taxon>Spermatophyta</taxon>
        <taxon>Magnoliopsida</taxon>
        <taxon>eudicotyledons</taxon>
        <taxon>Gunneridae</taxon>
        <taxon>Pentapetalae</taxon>
        <taxon>asterids</taxon>
        <taxon>campanulids</taxon>
        <taxon>Apiales</taxon>
        <taxon>Apiaceae</taxon>
        <taxon>Apioideae</taxon>
        <taxon>Scandiceae</taxon>
        <taxon>Daucinae</taxon>
        <taxon>Daucus</taxon>
        <taxon>Daucus sect. Daucus</taxon>
    </lineage>
</organism>
<dbReference type="EMBL" id="LNRQ01000005">
    <property type="protein sequence ID" value="KZM93268.1"/>
    <property type="molecule type" value="Genomic_DNA"/>
</dbReference>
<gene>
    <name evidence="3" type="ORF">DCAR_016513</name>
    <name evidence="4" type="ORF">DCAR_0518872</name>
</gene>
<dbReference type="Proteomes" id="UP000077755">
    <property type="component" value="Chromosome 5"/>
</dbReference>
<dbReference type="InterPro" id="IPR058594">
    <property type="entry name" value="PB1-like_dom_pln"/>
</dbReference>
<protein>
    <recommendedName>
        <fullName evidence="2">PB1-like domain-containing protein</fullName>
    </recommendedName>
</protein>
<dbReference type="Gramene" id="KZM93268">
    <property type="protein sequence ID" value="KZM93268"/>
    <property type="gene ID" value="DCAR_016513"/>
</dbReference>
<feature type="compositionally biased region" description="Acidic residues" evidence="1">
    <location>
        <begin position="98"/>
        <end position="113"/>
    </location>
</feature>
<evidence type="ECO:0000313" key="4">
    <source>
        <dbReference type="EMBL" id="WOG99519.1"/>
    </source>
</evidence>
<feature type="region of interest" description="Disordered" evidence="1">
    <location>
        <begin position="141"/>
        <end position="160"/>
    </location>
</feature>
<accession>A0A164XJR2</accession>
<evidence type="ECO:0000256" key="1">
    <source>
        <dbReference type="SAM" id="MobiDB-lite"/>
    </source>
</evidence>
<proteinExistence type="predicted"/>
<keyword evidence="5" id="KW-1185">Reference proteome</keyword>
<dbReference type="AlphaFoldDB" id="A0A164XJR2"/>
<reference evidence="4" key="2">
    <citation type="submission" date="2022-03" db="EMBL/GenBank/DDBJ databases">
        <title>Draft title - Genomic analysis of global carrot germplasm unveils the trajectory of domestication and the origin of high carotenoid orange carrot.</title>
        <authorList>
            <person name="Iorizzo M."/>
            <person name="Ellison S."/>
            <person name="Senalik D."/>
            <person name="Macko-Podgorni A."/>
            <person name="Grzebelus D."/>
            <person name="Bostan H."/>
            <person name="Rolling W."/>
            <person name="Curaba J."/>
            <person name="Simon P."/>
        </authorList>
    </citation>
    <scope>NUCLEOTIDE SEQUENCE</scope>
    <source>
        <tissue evidence="4">Leaf</tissue>
    </source>
</reference>
<reference evidence="3" key="1">
    <citation type="journal article" date="2016" name="Nat. Genet.">
        <title>A high-quality carrot genome assembly provides new insights into carotenoid accumulation and asterid genome evolution.</title>
        <authorList>
            <person name="Iorizzo M."/>
            <person name="Ellison S."/>
            <person name="Senalik D."/>
            <person name="Zeng P."/>
            <person name="Satapoomin P."/>
            <person name="Huang J."/>
            <person name="Bowman M."/>
            <person name="Iovene M."/>
            <person name="Sanseverino W."/>
            <person name="Cavagnaro P."/>
            <person name="Yildiz M."/>
            <person name="Macko-Podgorni A."/>
            <person name="Moranska E."/>
            <person name="Grzebelus E."/>
            <person name="Grzebelus D."/>
            <person name="Ashrafi H."/>
            <person name="Zheng Z."/>
            <person name="Cheng S."/>
            <person name="Spooner D."/>
            <person name="Van Deynze A."/>
            <person name="Simon P."/>
        </authorList>
    </citation>
    <scope>NUCLEOTIDE SEQUENCE [LARGE SCALE GENOMIC DNA]</scope>
    <source>
        <tissue evidence="3">Leaf</tissue>
    </source>
</reference>
<evidence type="ECO:0000313" key="5">
    <source>
        <dbReference type="Proteomes" id="UP000077755"/>
    </source>
</evidence>
<evidence type="ECO:0000259" key="2">
    <source>
        <dbReference type="Pfam" id="PF26130"/>
    </source>
</evidence>
<name>A0A164XJR2_DAUCS</name>
<evidence type="ECO:0000313" key="3">
    <source>
        <dbReference type="EMBL" id="KZM93268.1"/>
    </source>
</evidence>
<dbReference type="Pfam" id="PF26130">
    <property type="entry name" value="PB1-like"/>
    <property type="match status" value="1"/>
</dbReference>